<evidence type="ECO:0000259" key="4">
    <source>
        <dbReference type="SMART" id="SM00418"/>
    </source>
</evidence>
<dbReference type="eggNOG" id="COG0640">
    <property type="taxonomic scope" value="Bacteria"/>
</dbReference>
<keyword evidence="3" id="KW-0804">Transcription</keyword>
<dbReference type="InterPro" id="IPR001845">
    <property type="entry name" value="HTH_ArsR_DNA-bd_dom"/>
</dbReference>
<dbReference type="RefSeq" id="WP_007383532.1">
    <property type="nucleotide sequence ID" value="NZ_CM000951.1"/>
</dbReference>
<evidence type="ECO:0000256" key="3">
    <source>
        <dbReference type="ARBA" id="ARBA00023163"/>
    </source>
</evidence>
<dbReference type="GO" id="GO:0003700">
    <property type="term" value="F:DNA-binding transcription factor activity"/>
    <property type="evidence" value="ECO:0007669"/>
    <property type="project" value="InterPro"/>
</dbReference>
<evidence type="ECO:0000256" key="1">
    <source>
        <dbReference type="ARBA" id="ARBA00023015"/>
    </source>
</evidence>
<dbReference type="SMART" id="SM00418">
    <property type="entry name" value="HTH_ARSR"/>
    <property type="match status" value="1"/>
</dbReference>
<dbReference type="PANTHER" id="PTHR43132">
    <property type="entry name" value="ARSENICAL RESISTANCE OPERON REPRESSOR ARSR-RELATED"/>
    <property type="match status" value="1"/>
</dbReference>
<accession>B5HY69</accession>
<dbReference type="Proteomes" id="UP000002785">
    <property type="component" value="Chromosome"/>
</dbReference>
<dbReference type="EMBL" id="CM000951">
    <property type="protein sequence ID" value="EDY57774.1"/>
    <property type="molecule type" value="Genomic_DNA"/>
</dbReference>
<keyword evidence="6" id="KW-1185">Reference proteome</keyword>
<dbReference type="Gene3D" id="1.10.10.10">
    <property type="entry name" value="Winged helix-like DNA-binding domain superfamily/Winged helix DNA-binding domain"/>
    <property type="match status" value="1"/>
</dbReference>
<dbReference type="CDD" id="cd00090">
    <property type="entry name" value="HTH_ARSR"/>
    <property type="match status" value="1"/>
</dbReference>
<proteinExistence type="predicted"/>
<keyword evidence="2" id="KW-0238">DNA-binding</keyword>
<dbReference type="GO" id="GO:0003677">
    <property type="term" value="F:DNA binding"/>
    <property type="evidence" value="ECO:0007669"/>
    <property type="project" value="UniProtKB-KW"/>
</dbReference>
<dbReference type="InterPro" id="IPR051011">
    <property type="entry name" value="Metal_resp_trans_reg"/>
</dbReference>
<sequence length="334" mass="36491">MLRIHFTEVDLARVRVAGEPDPMWEVLSCLHRLQSRGGRGQFAAWYRAVRADLHTAGLARPVREVLLALYPLGPYLPDFLTPAESEDGLGAGLDGVLRLPGRQILTELQLLRRFHTLPAWAPRLAQQDERRELTELINRFHGVAVAPFAERMDSGIVAHRGLLARVLLADGVEGLLSNLGPRVRWRRPVLEVEYRTDRDLHLQGRGLRLVPTYFSWGTPVALANPDLPPTLSYPLPLSRPTVPEEALPGDAVPLRALLGGTRARVLRCVADGLTTGELAQVVGVSLSAASRHTTVLRDAGLTTSQQVGPMVVHTLTPLGAALLRRTVPQGFGSG</sequence>
<name>B5HY69_STRX2</name>
<evidence type="ECO:0000313" key="6">
    <source>
        <dbReference type="Proteomes" id="UP000002785"/>
    </source>
</evidence>
<keyword evidence="1" id="KW-0805">Transcription regulation</keyword>
<dbReference type="InterPro" id="IPR011991">
    <property type="entry name" value="ArsR-like_HTH"/>
</dbReference>
<evidence type="ECO:0000313" key="5">
    <source>
        <dbReference type="EMBL" id="EDY57774.1"/>
    </source>
</evidence>
<dbReference type="InterPro" id="IPR036388">
    <property type="entry name" value="WH-like_DNA-bd_sf"/>
</dbReference>
<dbReference type="HOGENOM" id="CLU_063235_1_0_11"/>
<dbReference type="PANTHER" id="PTHR43132:SF8">
    <property type="entry name" value="HTH-TYPE TRANSCRIPTIONAL REGULATOR KMTR"/>
    <property type="match status" value="1"/>
</dbReference>
<dbReference type="InterPro" id="IPR036390">
    <property type="entry name" value="WH_DNA-bd_sf"/>
</dbReference>
<reference evidence="5" key="1">
    <citation type="submission" date="2009-10" db="EMBL/GenBank/DDBJ databases">
        <title>The genome sequence of Streptomyces sviceus strain ATCC 29083.</title>
        <authorList>
            <consortium name="The Broad Institute Genome Sequencing Platform"/>
            <consortium name="Broad Institute Microbial Sequencing Center"/>
            <person name="Fischbach M."/>
            <person name="Godfrey P."/>
            <person name="Ward D."/>
            <person name="Young S."/>
            <person name="Zeng Q."/>
            <person name="Koehrsen M."/>
            <person name="Alvarado L."/>
            <person name="Berlin A.M."/>
            <person name="Bochicchio J."/>
            <person name="Borenstein D."/>
            <person name="Chapman S.B."/>
            <person name="Chen Z."/>
            <person name="Engels R."/>
            <person name="Freedman E."/>
            <person name="Gellesch M."/>
            <person name="Goldberg J."/>
            <person name="Griggs A."/>
            <person name="Gujja S."/>
            <person name="Heilman E.R."/>
            <person name="Heiman D.I."/>
            <person name="Hepburn T.A."/>
            <person name="Howarth C."/>
            <person name="Jen D."/>
            <person name="Larson L."/>
            <person name="Lewis B."/>
            <person name="Mehta T."/>
            <person name="Park D."/>
            <person name="Pearson M."/>
            <person name="Richards J."/>
            <person name="Roberts A."/>
            <person name="Saif S."/>
            <person name="Shea T.D."/>
            <person name="Shenoy N."/>
            <person name="Sisk P."/>
            <person name="Stolte C."/>
            <person name="Sykes S.N."/>
            <person name="Thomson T."/>
            <person name="Walk T."/>
            <person name="White J."/>
            <person name="Yandava C."/>
            <person name="Straight P."/>
            <person name="Clardy J."/>
            <person name="Hung D."/>
            <person name="Kolter R."/>
            <person name="Mekalanos J."/>
            <person name="Walker S."/>
            <person name="Walsh C.T."/>
            <person name="Wieland-Brown L.C."/>
            <person name="Haas B."/>
            <person name="Nusbaum C."/>
            <person name="Birren B."/>
        </authorList>
    </citation>
    <scope>NUCLEOTIDE SEQUENCE [LARGE SCALE GENOMIC DNA]</scope>
    <source>
        <strain evidence="5">ATCC 29083</strain>
    </source>
</reference>
<dbReference type="AlphaFoldDB" id="B5HY69"/>
<gene>
    <name evidence="5" type="ORF">SSEG_04354</name>
</gene>
<evidence type="ECO:0000256" key="2">
    <source>
        <dbReference type="ARBA" id="ARBA00023125"/>
    </source>
</evidence>
<dbReference type="Pfam" id="PF12840">
    <property type="entry name" value="HTH_20"/>
    <property type="match status" value="1"/>
</dbReference>
<protein>
    <submittedName>
        <fullName evidence="5">Regulatory protein</fullName>
    </submittedName>
</protein>
<feature type="domain" description="HTH arsR-type" evidence="4">
    <location>
        <begin position="252"/>
        <end position="323"/>
    </location>
</feature>
<dbReference type="SUPFAM" id="SSF46785">
    <property type="entry name" value="Winged helix' DNA-binding domain"/>
    <property type="match status" value="1"/>
</dbReference>
<organism evidence="5 6">
    <name type="scientific">Streptomyces sviceus (strain ATCC 29083 / DSM 924 / JCM 4929 / NBRC 13980 / NCIMB 11184 / NRRL 5439 / UC 5370)</name>
    <dbReference type="NCBI Taxonomy" id="463191"/>
    <lineage>
        <taxon>Bacteria</taxon>
        <taxon>Bacillati</taxon>
        <taxon>Actinomycetota</taxon>
        <taxon>Actinomycetes</taxon>
        <taxon>Kitasatosporales</taxon>
        <taxon>Streptomycetaceae</taxon>
        <taxon>Streptomyces</taxon>
    </lineage>
</organism>